<accession>A0A1E8CG79</accession>
<proteinExistence type="predicted"/>
<reference evidence="2" key="1">
    <citation type="submission" date="2016-07" db="EMBL/GenBank/DDBJ databases">
        <authorList>
            <person name="Florea S."/>
            <person name="Webb J.S."/>
            <person name="Jaromczyk J."/>
            <person name="Schardl C.L."/>
        </authorList>
    </citation>
    <scope>NUCLEOTIDE SEQUENCE [LARGE SCALE GENOMIC DNA]</scope>
    <source>
        <strain evidence="2">KCTC 42131</strain>
    </source>
</reference>
<evidence type="ECO:0000313" key="1">
    <source>
        <dbReference type="EMBL" id="OFE11423.1"/>
    </source>
</evidence>
<evidence type="ECO:0000313" key="2">
    <source>
        <dbReference type="Proteomes" id="UP000175669"/>
    </source>
</evidence>
<dbReference type="STRING" id="1524254.PHACT_12770"/>
<name>A0A1E8CG79_9GAMM</name>
<organism evidence="1 2">
    <name type="scientific">Pseudohongiella acticola</name>
    <dbReference type="NCBI Taxonomy" id="1524254"/>
    <lineage>
        <taxon>Bacteria</taxon>
        <taxon>Pseudomonadati</taxon>
        <taxon>Pseudomonadota</taxon>
        <taxon>Gammaproteobacteria</taxon>
        <taxon>Pseudomonadales</taxon>
        <taxon>Pseudohongiellaceae</taxon>
        <taxon>Pseudohongiella</taxon>
    </lineage>
</organism>
<dbReference type="EMBL" id="MASR01000002">
    <property type="protein sequence ID" value="OFE11423.1"/>
    <property type="molecule type" value="Genomic_DNA"/>
</dbReference>
<keyword evidence="2" id="KW-1185">Reference proteome</keyword>
<dbReference type="Proteomes" id="UP000175669">
    <property type="component" value="Unassembled WGS sequence"/>
</dbReference>
<dbReference type="RefSeq" id="WP_070118661.1">
    <property type="nucleotide sequence ID" value="NZ_MASR01000002.1"/>
</dbReference>
<dbReference type="AlphaFoldDB" id="A0A1E8CG79"/>
<comment type="caution">
    <text evidence="1">The sequence shown here is derived from an EMBL/GenBank/DDBJ whole genome shotgun (WGS) entry which is preliminary data.</text>
</comment>
<gene>
    <name evidence="1" type="ORF">PHACT_12770</name>
</gene>
<sequence>MTFKSYRDESRKNYGATVNSDAGITRDQLDAGSLMRIADACEKMCLDREKLERDYKYMRSERDRYREHFYRSERRLSATKGVVTKLKRKLAEALS</sequence>
<protein>
    <submittedName>
        <fullName evidence="1">Uncharacterized protein</fullName>
    </submittedName>
</protein>